<feature type="compositionally biased region" description="Low complexity" evidence="1">
    <location>
        <begin position="183"/>
        <end position="334"/>
    </location>
</feature>
<name>A0AAV7X6Q6_9NEOP</name>
<evidence type="ECO:0000256" key="2">
    <source>
        <dbReference type="SAM" id="SignalP"/>
    </source>
</evidence>
<feature type="chain" id="PRO_5043395322" evidence="2">
    <location>
        <begin position="28"/>
        <end position="459"/>
    </location>
</feature>
<dbReference type="Proteomes" id="UP001075354">
    <property type="component" value="Chromosome 16"/>
</dbReference>
<evidence type="ECO:0000313" key="4">
    <source>
        <dbReference type="Proteomes" id="UP001075354"/>
    </source>
</evidence>
<sequence length="459" mass="48547">MPSMGSLQHALLALAVAVLLCGLPVRGRGPPQVLERASSARCACDASVDRDRQLIRGDDQRQQQLCEAGYFCRCGTGEQMRCVSTWGPGWRFDEGRQLCSANFDCAAFFTSECVCDPAVNKLQLIRGEGYEEDIELCRDRYYCDCQRSKRQRCWVGFAFSEGNQKCQVSYDCAQDLVTTLPATDTTPAASETTPATTETTSATTAEATTETTPATTAEATTETTPATTAEATTETTPATTAEATTETTPATTAEATTETTPATTAEATTETTPVTTAEATTETTPVTTAEATTETTPVTTAEATAETTPATTAEATTEVTTAEATTEATPATTPQISTDAVPTTPPSSITTQSTPAPTSPSTPATQTPSPTPALPCDCDPSISGAKQLIRTGDRVADVNRCMDGWYCVCATDSAPAAVAQCPKTNWVFSNFYQRFNEMKGECEDRGIISWGVQCGKIFA</sequence>
<organism evidence="3 4">
    <name type="scientific">Megalurothrips usitatus</name>
    <name type="common">bean blossom thrips</name>
    <dbReference type="NCBI Taxonomy" id="439358"/>
    <lineage>
        <taxon>Eukaryota</taxon>
        <taxon>Metazoa</taxon>
        <taxon>Ecdysozoa</taxon>
        <taxon>Arthropoda</taxon>
        <taxon>Hexapoda</taxon>
        <taxon>Insecta</taxon>
        <taxon>Pterygota</taxon>
        <taxon>Neoptera</taxon>
        <taxon>Paraneoptera</taxon>
        <taxon>Thysanoptera</taxon>
        <taxon>Terebrantia</taxon>
        <taxon>Thripoidea</taxon>
        <taxon>Thripidae</taxon>
        <taxon>Megalurothrips</taxon>
    </lineage>
</organism>
<keyword evidence="2" id="KW-0732">Signal</keyword>
<gene>
    <name evidence="3" type="ORF">ONE63_004599</name>
</gene>
<feature type="region of interest" description="Disordered" evidence="1">
    <location>
        <begin position="183"/>
        <end position="373"/>
    </location>
</feature>
<reference evidence="3" key="1">
    <citation type="submission" date="2022-12" db="EMBL/GenBank/DDBJ databases">
        <title>Chromosome-level genome assembly of the bean flower thrips Megalurothrips usitatus.</title>
        <authorList>
            <person name="Ma L."/>
            <person name="Liu Q."/>
            <person name="Li H."/>
            <person name="Cai W."/>
        </authorList>
    </citation>
    <scope>NUCLEOTIDE SEQUENCE</scope>
    <source>
        <strain evidence="3">Cailab_2022a</strain>
    </source>
</reference>
<keyword evidence="4" id="KW-1185">Reference proteome</keyword>
<evidence type="ECO:0000313" key="3">
    <source>
        <dbReference type="EMBL" id="KAJ1519300.1"/>
    </source>
</evidence>
<proteinExistence type="predicted"/>
<protein>
    <submittedName>
        <fullName evidence="3">Uncharacterized protein</fullName>
    </submittedName>
</protein>
<dbReference type="EMBL" id="JAPTSV010000016">
    <property type="protein sequence ID" value="KAJ1519300.1"/>
    <property type="molecule type" value="Genomic_DNA"/>
</dbReference>
<dbReference type="AlphaFoldDB" id="A0AAV7X6Q6"/>
<feature type="compositionally biased region" description="Low complexity" evidence="1">
    <location>
        <begin position="346"/>
        <end position="368"/>
    </location>
</feature>
<comment type="caution">
    <text evidence="3">The sequence shown here is derived from an EMBL/GenBank/DDBJ whole genome shotgun (WGS) entry which is preliminary data.</text>
</comment>
<feature type="signal peptide" evidence="2">
    <location>
        <begin position="1"/>
        <end position="27"/>
    </location>
</feature>
<accession>A0AAV7X6Q6</accession>
<evidence type="ECO:0000256" key="1">
    <source>
        <dbReference type="SAM" id="MobiDB-lite"/>
    </source>
</evidence>